<keyword evidence="7" id="KW-0325">Glycoprotein</keyword>
<dbReference type="Pfam" id="PF13206">
    <property type="entry name" value="VSG_B"/>
    <property type="match status" value="1"/>
</dbReference>
<keyword evidence="6" id="KW-0472">Membrane</keyword>
<evidence type="ECO:0000256" key="3">
    <source>
        <dbReference type="ARBA" id="ARBA00022475"/>
    </source>
</evidence>
<sequence>ATQTKAISFTPFKNNKERSLKMTDQAIKESPRSPPFPKTTYTETMKGVQIAAGHKTAVRLTIQLLAATAAMLFTTQQTQAAYSPAVNGQVLSTLCVLKRLAEAGVADDKSVFSCDEQLKELHALNMSLSQPEWQTRFLKEGKTPIKWSDKERTEQKVPDDWEKNWNLWASAAAYLKADRDGNKSIDKNFAGKLPTTVRPIVQAKLAALISAAMTTCSGEERVKPHPKEAAIDKKLNQVIYAAEQGRGVFVSDANSGGAGQADGCATDGKIGKDNPLAYAIMCVSMAANGQNTLKLTNDKDNAQRWESNANQGKTAYDKVQTICGQKGAIKATAAALRTAVQAIHAKVTMV</sequence>
<accession>M4T944</accession>
<evidence type="ECO:0000256" key="6">
    <source>
        <dbReference type="ARBA" id="ARBA00023136"/>
    </source>
</evidence>
<keyword evidence="8" id="KW-0449">Lipoprotein</keyword>
<evidence type="ECO:0000313" key="10">
    <source>
        <dbReference type="EMBL" id="AGH59415.1"/>
    </source>
</evidence>
<organism evidence="10">
    <name type="scientific">Trypanosoma brucei</name>
    <dbReference type="NCBI Taxonomy" id="5691"/>
    <lineage>
        <taxon>Eukaryota</taxon>
        <taxon>Discoba</taxon>
        <taxon>Euglenozoa</taxon>
        <taxon>Kinetoplastea</taxon>
        <taxon>Metakinetoplastina</taxon>
        <taxon>Trypanosomatida</taxon>
        <taxon>Trypanosomatidae</taxon>
        <taxon>Trypanosoma</taxon>
    </lineage>
</organism>
<evidence type="ECO:0000256" key="8">
    <source>
        <dbReference type="ARBA" id="ARBA00023288"/>
    </source>
</evidence>
<evidence type="ECO:0000256" key="1">
    <source>
        <dbReference type="ARBA" id="ARBA00002523"/>
    </source>
</evidence>
<comment type="subcellular location">
    <subcellularLocation>
        <location evidence="2">Cell membrane</location>
        <topology evidence="2">Lipid-anchor</topology>
        <topology evidence="2">GPI-anchor</topology>
    </subcellularLocation>
</comment>
<dbReference type="InterPro" id="IPR025932">
    <property type="entry name" value="Trypano_VSG_B_N_dom"/>
</dbReference>
<evidence type="ECO:0000256" key="7">
    <source>
        <dbReference type="ARBA" id="ARBA00023180"/>
    </source>
</evidence>
<evidence type="ECO:0000256" key="5">
    <source>
        <dbReference type="ARBA" id="ARBA00022729"/>
    </source>
</evidence>
<keyword evidence="3" id="KW-1003">Cell membrane</keyword>
<dbReference type="GO" id="GO:0098552">
    <property type="term" value="C:side of membrane"/>
    <property type="evidence" value="ECO:0007669"/>
    <property type="project" value="UniProtKB-KW"/>
</dbReference>
<protein>
    <submittedName>
        <fullName evidence="10">Variant surface glycoprotein 3381</fullName>
    </submittedName>
</protein>
<keyword evidence="5" id="KW-0732">Signal</keyword>
<dbReference type="AlphaFoldDB" id="M4T944"/>
<evidence type="ECO:0000259" key="9">
    <source>
        <dbReference type="Pfam" id="PF13206"/>
    </source>
</evidence>
<dbReference type="VEuPathDB" id="TriTrypDB:Tb427_000204400"/>
<dbReference type="GO" id="GO:0005886">
    <property type="term" value="C:plasma membrane"/>
    <property type="evidence" value="ECO:0007669"/>
    <property type="project" value="UniProtKB-SubCell"/>
</dbReference>
<comment type="function">
    <text evidence="1">VSG forms a coat on the surface of the parasite. The trypanosome evades the immune response of the host by expressing a series of antigenically distinct VSGs from an estimated 1000 VSG genes.</text>
</comment>
<feature type="domain" description="Trypanosome variant surface glycoprotein B-type N-terminal" evidence="9">
    <location>
        <begin position="71"/>
        <end position="348"/>
    </location>
</feature>
<keyword evidence="4" id="KW-0336">GPI-anchor</keyword>
<reference evidence="10" key="2">
    <citation type="journal article" date="2014" name="Mol. Biochem. Parasitol.">
        <title>Capturing the variant surface glycoprotein repertoire (the VSGnome) of Trypanosoma brucei Lister 427.</title>
        <authorList>
            <person name="Cross G.A."/>
            <person name="Kim H.S."/>
            <person name="Wickstead B."/>
        </authorList>
    </citation>
    <scope>NUCLEOTIDE SEQUENCE</scope>
    <source>
        <strain evidence="10">Lister 427</strain>
    </source>
</reference>
<proteinExistence type="predicted"/>
<evidence type="ECO:0000256" key="2">
    <source>
        <dbReference type="ARBA" id="ARBA00004609"/>
    </source>
</evidence>
<dbReference type="EMBL" id="KC611984">
    <property type="protein sequence ID" value="AGH59415.1"/>
    <property type="molecule type" value="Genomic_DNA"/>
</dbReference>
<reference evidence="10" key="1">
    <citation type="submission" date="2013-02" db="EMBL/GenBank/DDBJ databases">
        <authorList>
            <person name="Cross G.A.M."/>
            <person name="Kim H.-S."/>
            <person name="Wickstead B."/>
        </authorList>
    </citation>
    <scope>NUCLEOTIDE SEQUENCE</scope>
    <source>
        <strain evidence="10">Lister 427</strain>
    </source>
</reference>
<feature type="non-terminal residue" evidence="10">
    <location>
        <position position="1"/>
    </location>
</feature>
<name>M4T944_9TRYP</name>
<evidence type="ECO:0000256" key="4">
    <source>
        <dbReference type="ARBA" id="ARBA00022622"/>
    </source>
</evidence>